<evidence type="ECO:0000313" key="2">
    <source>
        <dbReference type="Proteomes" id="UP000324748"/>
    </source>
</evidence>
<gene>
    <name evidence="1" type="ORF">PGT21_003493</name>
</gene>
<name>A0A5B0PPX3_PUCGR</name>
<proteinExistence type="predicted"/>
<reference evidence="1 2" key="1">
    <citation type="submission" date="2019-05" db="EMBL/GenBank/DDBJ databases">
        <title>Emergence of the Ug99 lineage of the wheat stem rust pathogen through somatic hybridization.</title>
        <authorList>
            <person name="Li F."/>
            <person name="Upadhyaya N.M."/>
            <person name="Sperschneider J."/>
            <person name="Matny O."/>
            <person name="Nguyen-Phuc H."/>
            <person name="Mago R."/>
            <person name="Raley C."/>
            <person name="Miller M.E."/>
            <person name="Silverstein K.A.T."/>
            <person name="Henningsen E."/>
            <person name="Hirsch C.D."/>
            <person name="Visser B."/>
            <person name="Pretorius Z.A."/>
            <person name="Steffenson B.J."/>
            <person name="Schwessinger B."/>
            <person name="Dodds P.N."/>
            <person name="Figueroa M."/>
        </authorList>
    </citation>
    <scope>NUCLEOTIDE SEQUENCE [LARGE SCALE GENOMIC DNA]</scope>
    <source>
        <strain evidence="1">21-0</strain>
    </source>
</reference>
<dbReference type="OrthoDB" id="10616463at2759"/>
<dbReference type="Proteomes" id="UP000324748">
    <property type="component" value="Unassembled WGS sequence"/>
</dbReference>
<dbReference type="AlphaFoldDB" id="A0A5B0PPX3"/>
<organism evidence="1 2">
    <name type="scientific">Puccinia graminis f. sp. tritici</name>
    <dbReference type="NCBI Taxonomy" id="56615"/>
    <lineage>
        <taxon>Eukaryota</taxon>
        <taxon>Fungi</taxon>
        <taxon>Dikarya</taxon>
        <taxon>Basidiomycota</taxon>
        <taxon>Pucciniomycotina</taxon>
        <taxon>Pucciniomycetes</taxon>
        <taxon>Pucciniales</taxon>
        <taxon>Pucciniaceae</taxon>
        <taxon>Puccinia</taxon>
    </lineage>
</organism>
<dbReference type="EMBL" id="VSWC01000042">
    <property type="protein sequence ID" value="KAA1102996.1"/>
    <property type="molecule type" value="Genomic_DNA"/>
</dbReference>
<keyword evidence="2" id="KW-1185">Reference proteome</keyword>
<protein>
    <submittedName>
        <fullName evidence="1">Uncharacterized protein</fullName>
    </submittedName>
</protein>
<accession>A0A5B0PPX3</accession>
<comment type="caution">
    <text evidence="1">The sequence shown here is derived from an EMBL/GenBank/DDBJ whole genome shotgun (WGS) entry which is preliminary data.</text>
</comment>
<sequence length="170" mass="19876">MASFHDEWEQEQRAEEFEWERCQPDQMLVCSLEELEGVFRGSHQDDRTSPSQIRPLPSQPTSCSFVLVSPLIWHRELLEEVLTGLGRRIMAKLDLLAIQLDLPGEMKIYVFIIRDAERRLDKLIDSTILDFEPLPEMAVDFEPEGSWRFVRALTVKRNRTTSFRPAIPFD</sequence>
<evidence type="ECO:0000313" key="1">
    <source>
        <dbReference type="EMBL" id="KAA1102996.1"/>
    </source>
</evidence>